<dbReference type="AlphaFoldDB" id="A0A0A1TJH3"/>
<gene>
    <name evidence="4" type="ORF">VHEMI06599</name>
</gene>
<dbReference type="InterPro" id="IPR003591">
    <property type="entry name" value="Leu-rich_rpt_typical-subtyp"/>
</dbReference>
<keyword evidence="1" id="KW-0433">Leucine-rich repeat</keyword>
<dbReference type="Gene3D" id="3.80.10.10">
    <property type="entry name" value="Ribonuclease Inhibitor"/>
    <property type="match status" value="1"/>
</dbReference>
<dbReference type="OrthoDB" id="1517790at2759"/>
<evidence type="ECO:0000256" key="2">
    <source>
        <dbReference type="ARBA" id="ARBA00022737"/>
    </source>
</evidence>
<keyword evidence="5" id="KW-1185">Reference proteome</keyword>
<sequence>MAEEPSLPALPAVSWDAQSQSFSKGSRKRLRPDVGGQLFCSSSDPAVFSSDDDPGLDNYVAGRRKRKYLGSWYNQFPTSSDSAYSDGQQPLPKQKRTLRRQLDSGVYLGSDGTDTDDMLELPVVPTTPTRPIVVRPNLSRLSEAEKAAREKIRVCLEKGEESIDFWSMGLRELSNETISPLTQLSHIPQVTKDVAFETKEPELKIYLARNSLGRLPGALFDLTHLTVLSIRENNISELPPSICRLTNLTELNVSQNRLQYLPAEFTDLFQPESKLKKLVLFPNPFFKPQETLEHSAPMAATAVEKLSDWQPRFLSRHLGNSQIQTTTSQGRVLSKFKFPACDSSVTLPVFNADSVCDEPRPSRVPSLMEAAARSCADLAKPAELAHFVPEGLENLRHLILQTAAQKQDGGLVCSHCRRSLVRPTLEWVEWKQLYVTVKNTAEAASPAKKLSVKPLSMAKDEMAIPFKHLACSWLCGPVSQKSDKGWGQHVKDWVEDEHEN</sequence>
<keyword evidence="2" id="KW-0677">Repeat</keyword>
<dbReference type="InterPro" id="IPR050216">
    <property type="entry name" value="LRR_domain-containing"/>
</dbReference>
<dbReference type="HOGENOM" id="CLU_027499_1_0_1"/>
<dbReference type="SUPFAM" id="SSF52075">
    <property type="entry name" value="Outer arm dynein light chain 1"/>
    <property type="match status" value="1"/>
</dbReference>
<dbReference type="Proteomes" id="UP000039046">
    <property type="component" value="Unassembled WGS sequence"/>
</dbReference>
<dbReference type="InterPro" id="IPR032675">
    <property type="entry name" value="LRR_dom_sf"/>
</dbReference>
<evidence type="ECO:0000313" key="4">
    <source>
        <dbReference type="EMBL" id="CEJ90845.1"/>
    </source>
</evidence>
<dbReference type="EMBL" id="CDHN01000003">
    <property type="protein sequence ID" value="CEJ90845.1"/>
    <property type="molecule type" value="Genomic_DNA"/>
</dbReference>
<dbReference type="Pfam" id="PF13855">
    <property type="entry name" value="LRR_8"/>
    <property type="match status" value="1"/>
</dbReference>
<feature type="region of interest" description="Disordered" evidence="3">
    <location>
        <begin position="1"/>
        <end position="36"/>
    </location>
</feature>
<dbReference type="GO" id="GO:0005737">
    <property type="term" value="C:cytoplasm"/>
    <property type="evidence" value="ECO:0007669"/>
    <property type="project" value="TreeGrafter"/>
</dbReference>
<protein>
    <recommendedName>
        <fullName evidence="6">Leucine Rich Repeat domain protein</fullName>
    </recommendedName>
</protein>
<evidence type="ECO:0000313" key="5">
    <source>
        <dbReference type="Proteomes" id="UP000039046"/>
    </source>
</evidence>
<dbReference type="SMART" id="SM00369">
    <property type="entry name" value="LRR_TYP"/>
    <property type="match status" value="2"/>
</dbReference>
<evidence type="ECO:0000256" key="1">
    <source>
        <dbReference type="ARBA" id="ARBA00022614"/>
    </source>
</evidence>
<dbReference type="STRING" id="1531966.A0A0A1TJH3"/>
<dbReference type="PANTHER" id="PTHR48051">
    <property type="match status" value="1"/>
</dbReference>
<dbReference type="InterPro" id="IPR001611">
    <property type="entry name" value="Leu-rich_rpt"/>
</dbReference>
<proteinExistence type="predicted"/>
<evidence type="ECO:0000256" key="3">
    <source>
        <dbReference type="SAM" id="MobiDB-lite"/>
    </source>
</evidence>
<evidence type="ECO:0008006" key="6">
    <source>
        <dbReference type="Google" id="ProtNLM"/>
    </source>
</evidence>
<organism evidence="4 5">
    <name type="scientific">[Torrubiella] hemipterigena</name>
    <dbReference type="NCBI Taxonomy" id="1531966"/>
    <lineage>
        <taxon>Eukaryota</taxon>
        <taxon>Fungi</taxon>
        <taxon>Dikarya</taxon>
        <taxon>Ascomycota</taxon>
        <taxon>Pezizomycotina</taxon>
        <taxon>Sordariomycetes</taxon>
        <taxon>Hypocreomycetidae</taxon>
        <taxon>Hypocreales</taxon>
        <taxon>Clavicipitaceae</taxon>
        <taxon>Clavicipitaceae incertae sedis</taxon>
        <taxon>'Torrubiella' clade</taxon>
    </lineage>
</organism>
<reference evidence="4 5" key="1">
    <citation type="journal article" date="2015" name="Genome Announc.">
        <title>Draft Genome Sequence and Gene Annotation of the Entomopathogenic Fungus Verticillium hemipterigenum.</title>
        <authorList>
            <person name="Horn F."/>
            <person name="Habel A."/>
            <person name="Scharf D.H."/>
            <person name="Dworschak J."/>
            <person name="Brakhage A.A."/>
            <person name="Guthke R."/>
            <person name="Hertweck C."/>
            <person name="Linde J."/>
        </authorList>
    </citation>
    <scope>NUCLEOTIDE SEQUENCE [LARGE SCALE GENOMIC DNA]</scope>
</reference>
<name>A0A0A1TJH3_9HYPO</name>
<dbReference type="PANTHER" id="PTHR48051:SF1">
    <property type="entry name" value="RAS SUPPRESSOR PROTEIN 1"/>
    <property type="match status" value="1"/>
</dbReference>
<accession>A0A0A1TJH3</accession>